<keyword evidence="3" id="KW-1185">Reference proteome</keyword>
<evidence type="ECO:0000256" key="1">
    <source>
        <dbReference type="SAM" id="Phobius"/>
    </source>
</evidence>
<dbReference type="RefSeq" id="WP_106771571.1">
    <property type="nucleotide sequence ID" value="NZ_PXYK01000006.1"/>
</dbReference>
<comment type="caution">
    <text evidence="2">The sequence shown here is derived from an EMBL/GenBank/DDBJ whole genome shotgun (WGS) entry which is preliminary data.</text>
</comment>
<protein>
    <submittedName>
        <fullName evidence="2">DUF1499 domain-containing protein</fullName>
    </submittedName>
</protein>
<dbReference type="EMBL" id="PXYK01000006">
    <property type="protein sequence ID" value="PSJ62469.1"/>
    <property type="molecule type" value="Genomic_DNA"/>
</dbReference>
<sequence length="259" mass="27392">MAAVLERRAAGWARRTGAFALVLSVTAGLSHRYGLLDTPAFLTVLTLVPAIACAALVFAGVAFHRFWNDGDLGGFDLGVGTLLALIVLAPFLFAGYRAAVLPMLADISTDTADPPSLVQAAAARGSGMNRVLPIAPAAAAEQARAYPNVTGRRYDLPFDQALEVVEAVMAAKGWRFRPGGLEHPPGEVTIEAEAATPLIALPVDVSVRLTDEAGPTYVDMRSAWRYGRHDLGDNAARISAFLAELDAEVIRRTTAVAVE</sequence>
<dbReference type="InterPro" id="IPR010865">
    <property type="entry name" value="DUF1499"/>
</dbReference>
<reference evidence="2 3" key="1">
    <citation type="submission" date="2018-03" db="EMBL/GenBank/DDBJ databases">
        <title>The draft genome of Mesorhizobium sp. 6GN-30.</title>
        <authorList>
            <person name="Liu L."/>
            <person name="Li L."/>
            <person name="Wang T."/>
            <person name="Zhang X."/>
            <person name="Liang L."/>
        </authorList>
    </citation>
    <scope>NUCLEOTIDE SEQUENCE [LARGE SCALE GENOMIC DNA]</scope>
    <source>
        <strain evidence="2 3">6GN30</strain>
    </source>
</reference>
<keyword evidence="1" id="KW-0812">Transmembrane</keyword>
<dbReference type="AlphaFoldDB" id="A0A2P7SIZ7"/>
<evidence type="ECO:0000313" key="3">
    <source>
        <dbReference type="Proteomes" id="UP000241229"/>
    </source>
</evidence>
<feature type="transmembrane region" description="Helical" evidence="1">
    <location>
        <begin position="75"/>
        <end position="96"/>
    </location>
</feature>
<evidence type="ECO:0000313" key="2">
    <source>
        <dbReference type="EMBL" id="PSJ62469.1"/>
    </source>
</evidence>
<dbReference type="OrthoDB" id="1523552at2"/>
<name>A0A2P7SIZ7_9HYPH</name>
<dbReference type="Pfam" id="PF07386">
    <property type="entry name" value="DUF1499"/>
    <property type="match status" value="1"/>
</dbReference>
<accession>A0A2P7SIZ7</accession>
<dbReference type="Proteomes" id="UP000241229">
    <property type="component" value="Unassembled WGS sequence"/>
</dbReference>
<proteinExistence type="predicted"/>
<keyword evidence="1" id="KW-1133">Transmembrane helix</keyword>
<gene>
    <name evidence="2" type="ORF">C7I84_07610</name>
</gene>
<organism evidence="2 3">
    <name type="scientific">Kumtagia ephedrae</name>
    <dbReference type="NCBI Taxonomy" id="2116701"/>
    <lineage>
        <taxon>Bacteria</taxon>
        <taxon>Pseudomonadati</taxon>
        <taxon>Pseudomonadota</taxon>
        <taxon>Alphaproteobacteria</taxon>
        <taxon>Hyphomicrobiales</taxon>
        <taxon>Phyllobacteriaceae</taxon>
        <taxon>Kumtagia</taxon>
    </lineage>
</organism>
<keyword evidence="1" id="KW-0472">Membrane</keyword>
<feature type="transmembrane region" description="Helical" evidence="1">
    <location>
        <begin position="40"/>
        <end position="63"/>
    </location>
</feature>